<evidence type="ECO:0000259" key="1">
    <source>
        <dbReference type="PROSITE" id="PS51782"/>
    </source>
</evidence>
<dbReference type="EMBL" id="PCRH01000046">
    <property type="protein sequence ID" value="PIP17032.1"/>
    <property type="molecule type" value="Genomic_DNA"/>
</dbReference>
<dbReference type="AlphaFoldDB" id="A0A2G9YCX3"/>
<dbReference type="PANTHER" id="PTHR21666">
    <property type="entry name" value="PEPTIDASE-RELATED"/>
    <property type="match status" value="1"/>
</dbReference>
<dbReference type="Gene3D" id="3.10.350.10">
    <property type="entry name" value="LysM domain"/>
    <property type="match status" value="1"/>
</dbReference>
<dbReference type="Pfam" id="PF01476">
    <property type="entry name" value="LysM"/>
    <property type="match status" value="1"/>
</dbReference>
<dbReference type="PROSITE" id="PS51782">
    <property type="entry name" value="LYSM"/>
    <property type="match status" value="1"/>
</dbReference>
<dbReference type="SUPFAM" id="SSF51261">
    <property type="entry name" value="Duplicated hybrid motif"/>
    <property type="match status" value="1"/>
</dbReference>
<dbReference type="PANTHER" id="PTHR21666:SF270">
    <property type="entry name" value="MUREIN HYDROLASE ACTIVATOR ENVC"/>
    <property type="match status" value="1"/>
</dbReference>
<name>A0A2G9YCX3_9BACT</name>
<reference evidence="2 3" key="1">
    <citation type="submission" date="2017-09" db="EMBL/GenBank/DDBJ databases">
        <title>Depth-based differentiation of microbial function through sediment-hosted aquifers and enrichment of novel symbionts in the deep terrestrial subsurface.</title>
        <authorList>
            <person name="Probst A.J."/>
            <person name="Ladd B."/>
            <person name="Jarett J.K."/>
            <person name="Geller-Mcgrath D.E."/>
            <person name="Sieber C.M."/>
            <person name="Emerson J.B."/>
            <person name="Anantharaman K."/>
            <person name="Thomas B.C."/>
            <person name="Malmstrom R."/>
            <person name="Stieglmeier M."/>
            <person name="Klingl A."/>
            <person name="Woyke T."/>
            <person name="Ryan C.M."/>
            <person name="Banfield J.F."/>
        </authorList>
    </citation>
    <scope>NUCLEOTIDE SEQUENCE [LARGE SCALE GENOMIC DNA]</scope>
    <source>
        <strain evidence="2">CG23_combo_of_CG06-09_8_20_14_all_37_13</strain>
    </source>
</reference>
<dbReference type="InterPro" id="IPR050570">
    <property type="entry name" value="Cell_wall_metabolism_enzyme"/>
</dbReference>
<accession>A0A2G9YCX3</accession>
<evidence type="ECO:0000313" key="2">
    <source>
        <dbReference type="EMBL" id="PIP17032.1"/>
    </source>
</evidence>
<evidence type="ECO:0000313" key="3">
    <source>
        <dbReference type="Proteomes" id="UP000231480"/>
    </source>
</evidence>
<dbReference type="InterPro" id="IPR016047">
    <property type="entry name" value="M23ase_b-sheet_dom"/>
</dbReference>
<sequence length="180" mass="19080">DTLSSIAVKYSVSVANLEKIAAFNELSSNELESGQILIIPDGKVKAEPKKIYVSQKLPNLAGYFGYPTTGRISQGLHPYNAIDIANACGTLIYAAAAGEVIIADSEGWNGGAGQYVKIKHANGTATLYAHLSEIFVKVNQKVAKGQRIGLMGHTGRTIPQGPAGCHLHFSVYGAKNPLNK</sequence>
<proteinExistence type="predicted"/>
<organism evidence="2 3">
    <name type="scientific">Candidatus Portnoybacteria bacterium CG23_combo_of_CG06-09_8_20_14_all_37_13</name>
    <dbReference type="NCBI Taxonomy" id="1974819"/>
    <lineage>
        <taxon>Bacteria</taxon>
        <taxon>Candidatus Portnoyibacteriota</taxon>
    </lineage>
</organism>
<protein>
    <recommendedName>
        <fullName evidence="1">LysM domain-containing protein</fullName>
    </recommendedName>
</protein>
<dbReference type="CDD" id="cd12797">
    <property type="entry name" value="M23_peptidase"/>
    <property type="match status" value="1"/>
</dbReference>
<dbReference type="GO" id="GO:0004222">
    <property type="term" value="F:metalloendopeptidase activity"/>
    <property type="evidence" value="ECO:0007669"/>
    <property type="project" value="TreeGrafter"/>
</dbReference>
<gene>
    <name evidence="2" type="ORF">COX44_02055</name>
</gene>
<dbReference type="InterPro" id="IPR036779">
    <property type="entry name" value="LysM_dom_sf"/>
</dbReference>
<feature type="non-terminal residue" evidence="2">
    <location>
        <position position="1"/>
    </location>
</feature>
<dbReference type="CDD" id="cd00118">
    <property type="entry name" value="LysM"/>
    <property type="match status" value="1"/>
</dbReference>
<dbReference type="InterPro" id="IPR018392">
    <property type="entry name" value="LysM"/>
</dbReference>
<feature type="domain" description="LysM" evidence="1">
    <location>
        <begin position="1"/>
        <end position="39"/>
    </location>
</feature>
<dbReference type="InterPro" id="IPR011055">
    <property type="entry name" value="Dup_hybrid_motif"/>
</dbReference>
<dbReference type="Pfam" id="PF01551">
    <property type="entry name" value="Peptidase_M23"/>
    <property type="match status" value="1"/>
</dbReference>
<comment type="caution">
    <text evidence="2">The sequence shown here is derived from an EMBL/GenBank/DDBJ whole genome shotgun (WGS) entry which is preliminary data.</text>
</comment>
<dbReference type="Gene3D" id="2.70.70.10">
    <property type="entry name" value="Glucose Permease (Domain IIA)"/>
    <property type="match status" value="1"/>
</dbReference>
<dbReference type="SMART" id="SM00257">
    <property type="entry name" value="LysM"/>
    <property type="match status" value="1"/>
</dbReference>
<dbReference type="Proteomes" id="UP000231480">
    <property type="component" value="Unassembled WGS sequence"/>
</dbReference>